<evidence type="ECO:0000313" key="2">
    <source>
        <dbReference type="EMBL" id="KAJ1914632.1"/>
    </source>
</evidence>
<comment type="caution">
    <text evidence="2">The sequence shown here is derived from an EMBL/GenBank/DDBJ whole genome shotgun (WGS) entry which is preliminary data.</text>
</comment>
<dbReference type="AlphaFoldDB" id="A0A9W7ZWG1"/>
<keyword evidence="1" id="KW-0472">Membrane</keyword>
<gene>
    <name evidence="2" type="ORF">H4219_004694</name>
</gene>
<evidence type="ECO:0000313" key="3">
    <source>
        <dbReference type="Proteomes" id="UP001150538"/>
    </source>
</evidence>
<dbReference type="EMBL" id="JANBPU010000187">
    <property type="protein sequence ID" value="KAJ1914632.1"/>
    <property type="molecule type" value="Genomic_DNA"/>
</dbReference>
<protein>
    <submittedName>
        <fullName evidence="2">Uncharacterized protein</fullName>
    </submittedName>
</protein>
<reference evidence="2" key="1">
    <citation type="submission" date="2022-07" db="EMBL/GenBank/DDBJ databases">
        <title>Phylogenomic reconstructions and comparative analyses of Kickxellomycotina fungi.</title>
        <authorList>
            <person name="Reynolds N.K."/>
            <person name="Stajich J.E."/>
            <person name="Barry K."/>
            <person name="Grigoriev I.V."/>
            <person name="Crous P."/>
            <person name="Smith M.E."/>
        </authorList>
    </citation>
    <scope>NUCLEOTIDE SEQUENCE</scope>
    <source>
        <strain evidence="2">NBRC 100468</strain>
    </source>
</reference>
<proteinExistence type="predicted"/>
<feature type="transmembrane region" description="Helical" evidence="1">
    <location>
        <begin position="21"/>
        <end position="48"/>
    </location>
</feature>
<keyword evidence="3" id="KW-1185">Reference proteome</keyword>
<keyword evidence="1" id="KW-1133">Transmembrane helix</keyword>
<dbReference type="Proteomes" id="UP001150538">
    <property type="component" value="Unassembled WGS sequence"/>
</dbReference>
<name>A0A9W7ZWG1_9FUNG</name>
<organism evidence="2 3">
    <name type="scientific">Mycoemilia scoparia</name>
    <dbReference type="NCBI Taxonomy" id="417184"/>
    <lineage>
        <taxon>Eukaryota</taxon>
        <taxon>Fungi</taxon>
        <taxon>Fungi incertae sedis</taxon>
        <taxon>Zoopagomycota</taxon>
        <taxon>Kickxellomycotina</taxon>
        <taxon>Kickxellomycetes</taxon>
        <taxon>Kickxellales</taxon>
        <taxon>Kickxellaceae</taxon>
        <taxon>Mycoemilia</taxon>
    </lineage>
</organism>
<evidence type="ECO:0000256" key="1">
    <source>
        <dbReference type="SAM" id="Phobius"/>
    </source>
</evidence>
<sequence length="55" mass="6173">MIGGIGDKIKVTKIPKIIVSMVSFIFRVVGSFGVYGIYLELVVMWILMDDDYSKS</sequence>
<accession>A0A9W7ZWG1</accession>
<feature type="non-terminal residue" evidence="2">
    <location>
        <position position="55"/>
    </location>
</feature>
<keyword evidence="1" id="KW-0812">Transmembrane</keyword>